<evidence type="ECO:0000313" key="2">
    <source>
        <dbReference type="Proteomes" id="UP000683360"/>
    </source>
</evidence>
<accession>A0A8S3UPK4</accession>
<dbReference type="PANTHER" id="PTHR15723">
    <property type="entry name" value="CARBOHYDRATE SULFOTRANSFERASE 15"/>
    <property type="match status" value="1"/>
</dbReference>
<dbReference type="GO" id="GO:0019319">
    <property type="term" value="P:hexose biosynthetic process"/>
    <property type="evidence" value="ECO:0007669"/>
    <property type="project" value="TreeGrafter"/>
</dbReference>
<dbReference type="AlphaFoldDB" id="A0A8S3UPK4"/>
<reference evidence="1" key="1">
    <citation type="submission" date="2021-03" db="EMBL/GenBank/DDBJ databases">
        <authorList>
            <person name="Bekaert M."/>
        </authorList>
    </citation>
    <scope>NUCLEOTIDE SEQUENCE</scope>
</reference>
<gene>
    <name evidence="1" type="ORF">MEDL_59356</name>
</gene>
<organism evidence="1 2">
    <name type="scientific">Mytilus edulis</name>
    <name type="common">Blue mussel</name>
    <dbReference type="NCBI Taxonomy" id="6550"/>
    <lineage>
        <taxon>Eukaryota</taxon>
        <taxon>Metazoa</taxon>
        <taxon>Spiralia</taxon>
        <taxon>Lophotrochozoa</taxon>
        <taxon>Mollusca</taxon>
        <taxon>Bivalvia</taxon>
        <taxon>Autobranchia</taxon>
        <taxon>Pteriomorphia</taxon>
        <taxon>Mytilida</taxon>
        <taxon>Mytiloidea</taxon>
        <taxon>Mytilidae</taxon>
        <taxon>Mytilinae</taxon>
        <taxon>Mytilus</taxon>
    </lineage>
</organism>
<dbReference type="GO" id="GO:0050659">
    <property type="term" value="F:N-acetylgalactosamine 4-sulfate 6-O-sulfotransferase activity"/>
    <property type="evidence" value="ECO:0007669"/>
    <property type="project" value="UniProtKB-EC"/>
</dbReference>
<dbReference type="InterPro" id="IPR052654">
    <property type="entry name" value="CS_Sulfotransferase"/>
</dbReference>
<dbReference type="PANTHER" id="PTHR15723:SF0">
    <property type="entry name" value="CARBOHYDRATE SULFOTRANSFERASE 15"/>
    <property type="match status" value="1"/>
</dbReference>
<dbReference type="InterPro" id="IPR027417">
    <property type="entry name" value="P-loop_NTPase"/>
</dbReference>
<dbReference type="OrthoDB" id="6137219at2759"/>
<name>A0A8S3UPK4_MYTED</name>
<keyword evidence="2" id="KW-1185">Reference proteome</keyword>
<protein>
    <submittedName>
        <fullName evidence="1">CHST15</fullName>
        <ecNumber evidence="1">2.8.2.33</ecNumber>
    </submittedName>
</protein>
<keyword evidence="1" id="KW-0808">Transferase</keyword>
<dbReference type="Proteomes" id="UP000683360">
    <property type="component" value="Unassembled WGS sequence"/>
</dbReference>
<dbReference type="Gene3D" id="3.40.50.300">
    <property type="entry name" value="P-loop containing nucleotide triphosphate hydrolases"/>
    <property type="match status" value="1"/>
</dbReference>
<comment type="caution">
    <text evidence="1">The sequence shown here is derived from an EMBL/GenBank/DDBJ whole genome shotgun (WGS) entry which is preliminary data.</text>
</comment>
<evidence type="ECO:0000313" key="1">
    <source>
        <dbReference type="EMBL" id="CAG2247394.1"/>
    </source>
</evidence>
<proteinExistence type="predicted"/>
<dbReference type="EC" id="2.8.2.33" evidence="1"/>
<dbReference type="SUPFAM" id="SSF52540">
    <property type="entry name" value="P-loop containing nucleoside triphosphate hydrolases"/>
    <property type="match status" value="1"/>
</dbReference>
<dbReference type="EMBL" id="CAJPWZ010002902">
    <property type="protein sequence ID" value="CAG2247394.1"/>
    <property type="molecule type" value="Genomic_DNA"/>
</dbReference>
<sequence>MPTDVYYVCNSTKFISKFLIANGSGYALKLPFISRQGILSPLKFMMESSMNATSAVFLVSNVSNNMASIMSVMDDSGNLTSLAANINKSSNNQELHQRMCPTGFHENTEDLMCMKKINFDEQYKNPCWNPKVDDLACLPYFMIIGMQKCGTTDLFRAMIKHVNIIPPTDRYGDMVKETHFFDAFHYGHKLDDFEPRQYLSFKDYRNMFSSLSTKVKKGNTHFITGEATPAYLWRLYTWKLYPQNKNKTKPIVLLPDLVRHIIPNVKLIIVLREPVDRSRSSYFYSHSPKKPVEAFDKAFLGGLRLIKDCFKVKTEVECILNDTLIMPFRTLTEEEMINSGMITKQAKNRGRQIRLSSLNNSTVSKLQEFFRPYNKLLFNLLNSSSFDWT</sequence>